<dbReference type="GO" id="GO:0008239">
    <property type="term" value="F:dipeptidyl-peptidase activity"/>
    <property type="evidence" value="ECO:0007669"/>
    <property type="project" value="TreeGrafter"/>
</dbReference>
<feature type="chain" id="PRO_5038069294" evidence="6">
    <location>
        <begin position="23"/>
        <end position="1048"/>
    </location>
</feature>
<dbReference type="Gene3D" id="3.40.50.1820">
    <property type="entry name" value="alpha/beta hydrolase"/>
    <property type="match status" value="2"/>
</dbReference>
<feature type="signal peptide" evidence="6">
    <location>
        <begin position="1"/>
        <end position="22"/>
    </location>
</feature>
<sequence length="1048" mass="118486">MGKKFLIFSIFIGVVLLRAIDGKRLKKIMLNGRPFFGFRPPRHPLDSKEEQRNKDMFPDLWFNQKLDHFDSNNNVMWKQRYWYNKNNAANDAPQFIMMGQEGPSSNRDVADDRIPFNYWGKQVGAGLWSLEHRFYGMSRPFPEQTTENLKYLTSRQYLEDVANFIRYQNQALNLTSSKWIIFGGSYSGALALWMRELYPELTIGAVGSSGPVEPALDFYNYLQVCDNSFRMYSQECAESIAEAMKALQDDIEYNNGRNSLNLIFELEPTFDKLNLTYQDLQNFLSTAVGNFMTAVQYSRVNGGPFEHDASIPDLCDIMLMPSYNPVLKIGQVNQYMTEIMYTPGEFDGTANSYADLIKSLQDPTYDPTGDNAAGRSWTWQTCNEFGYFQSTDAGRTIWGSKIPNNFYIDIFYIDMCTDIFGPEYNVDYIKNAVEKTKQQYGGRDHYNGTNVVMPNGNVDPWHALGNYKSNDPSVIPILINGTAHCADMEPQNENDPESLTNARVIIFQNIQKWIQEASVIQAPKSKNQHNLQKPMTSKKREIKNWDAEIKFGEDIEHRFKKLHTGGSRRNKTTYLFGRTSGHGFLIPPENADDLNSTANWIQQDLDHFDSTNTKTFQQRFWYNGQFYKPGGPIFLMISGESAAGSKWIENENVTWLTLAKTYNAAAYMVEHRYYGYTRPTSDLSTENLKWLSSEQALADLAVFITAINRKMSYVNPKWVSFGGSYSGALSAWFREKYPELVVAAVGSSGPVLAKVDFFEYLQVVQASISSYNQTCADNIQAGFEAIQQRLNTIDGRQELNNVFNICSSGQTNQSYVPVKDIQNFMSNLVGLFQGTVQYSGDNTQIAIGMGIPEICAVMLDTSHSPMENIQNVNIYISKGIYGNGTVYCNDPSYSDFINEIKDTSYDGIADDRCWIWQTCTEFGYFQSTDLGRNIFGSSIPGDFYIDMCTDIFGAEFNRSTIDAAIATTLENYGGTSNYNGTKVILPNGSVDPWHALGLANGTSSSVIPIFIHGTAHCADMYPARPNDLPELVQARQQISQILGTWLSS</sequence>
<dbReference type="FunFam" id="1.20.120.980:FF:000003">
    <property type="entry name" value="Serine protease 16"/>
    <property type="match status" value="1"/>
</dbReference>
<dbReference type="InterPro" id="IPR008758">
    <property type="entry name" value="Peptidase_S28"/>
</dbReference>
<dbReference type="Pfam" id="PF05577">
    <property type="entry name" value="Peptidase_S28"/>
    <property type="match status" value="2"/>
</dbReference>
<evidence type="ECO:0000256" key="2">
    <source>
        <dbReference type="ARBA" id="ARBA00022670"/>
    </source>
</evidence>
<dbReference type="InterPro" id="IPR029058">
    <property type="entry name" value="AB_hydrolase_fold"/>
</dbReference>
<evidence type="ECO:0000313" key="8">
    <source>
        <dbReference type="WBParaSite" id="ACRNAN_scaffold122.g22366.t1"/>
    </source>
</evidence>
<evidence type="ECO:0000256" key="5">
    <source>
        <dbReference type="ARBA" id="ARBA00023180"/>
    </source>
</evidence>
<keyword evidence="7" id="KW-1185">Reference proteome</keyword>
<keyword evidence="2" id="KW-0645">Protease</keyword>
<proteinExistence type="inferred from homology"/>
<keyword evidence="5" id="KW-0325">Glycoprotein</keyword>
<keyword evidence="3 6" id="KW-0732">Signal</keyword>
<comment type="similarity">
    <text evidence="1">Belongs to the peptidase S28 family.</text>
</comment>
<dbReference type="GO" id="GO:0006508">
    <property type="term" value="P:proteolysis"/>
    <property type="evidence" value="ECO:0007669"/>
    <property type="project" value="UniProtKB-KW"/>
</dbReference>
<name>A0A914CMA3_9BILA</name>
<dbReference type="WBParaSite" id="ACRNAN_scaffold122.g22366.t1">
    <property type="protein sequence ID" value="ACRNAN_scaffold122.g22366.t1"/>
    <property type="gene ID" value="ACRNAN_scaffold122.g22366"/>
</dbReference>
<dbReference type="InterPro" id="IPR042269">
    <property type="entry name" value="Ser_carbopepase_S28_SKS"/>
</dbReference>
<dbReference type="Proteomes" id="UP000887540">
    <property type="component" value="Unplaced"/>
</dbReference>
<accession>A0A914CMA3</accession>
<protein>
    <submittedName>
        <fullName evidence="8">Uncharacterized protein</fullName>
    </submittedName>
</protein>
<dbReference type="SUPFAM" id="SSF53474">
    <property type="entry name" value="alpha/beta-Hydrolases"/>
    <property type="match status" value="2"/>
</dbReference>
<evidence type="ECO:0000256" key="1">
    <source>
        <dbReference type="ARBA" id="ARBA00011079"/>
    </source>
</evidence>
<dbReference type="Gene3D" id="1.20.120.980">
    <property type="entry name" value="Serine carboxypeptidase S28, SKS domain"/>
    <property type="match status" value="2"/>
</dbReference>
<dbReference type="GO" id="GO:0070008">
    <property type="term" value="F:serine-type exopeptidase activity"/>
    <property type="evidence" value="ECO:0007669"/>
    <property type="project" value="InterPro"/>
</dbReference>
<dbReference type="PANTHER" id="PTHR11010">
    <property type="entry name" value="PROTEASE S28 PRO-X CARBOXYPEPTIDASE-RELATED"/>
    <property type="match status" value="1"/>
</dbReference>
<evidence type="ECO:0000256" key="4">
    <source>
        <dbReference type="ARBA" id="ARBA00022801"/>
    </source>
</evidence>
<evidence type="ECO:0000256" key="6">
    <source>
        <dbReference type="SAM" id="SignalP"/>
    </source>
</evidence>
<reference evidence="8" key="1">
    <citation type="submission" date="2022-11" db="UniProtKB">
        <authorList>
            <consortium name="WormBaseParasite"/>
        </authorList>
    </citation>
    <scope>IDENTIFICATION</scope>
</reference>
<dbReference type="AlphaFoldDB" id="A0A914CMA3"/>
<dbReference type="PANTHER" id="PTHR11010:SF105">
    <property type="entry name" value="PEPTIDASE S28-RELATED"/>
    <property type="match status" value="1"/>
</dbReference>
<evidence type="ECO:0000313" key="7">
    <source>
        <dbReference type="Proteomes" id="UP000887540"/>
    </source>
</evidence>
<keyword evidence="4" id="KW-0378">Hydrolase</keyword>
<organism evidence="7 8">
    <name type="scientific">Acrobeloides nanus</name>
    <dbReference type="NCBI Taxonomy" id="290746"/>
    <lineage>
        <taxon>Eukaryota</taxon>
        <taxon>Metazoa</taxon>
        <taxon>Ecdysozoa</taxon>
        <taxon>Nematoda</taxon>
        <taxon>Chromadorea</taxon>
        <taxon>Rhabditida</taxon>
        <taxon>Tylenchina</taxon>
        <taxon>Cephalobomorpha</taxon>
        <taxon>Cephaloboidea</taxon>
        <taxon>Cephalobidae</taxon>
        <taxon>Acrobeloides</taxon>
    </lineage>
</organism>
<evidence type="ECO:0000256" key="3">
    <source>
        <dbReference type="ARBA" id="ARBA00022729"/>
    </source>
</evidence>